<dbReference type="Proteomes" id="UP000234341">
    <property type="component" value="Unassembled WGS sequence"/>
</dbReference>
<dbReference type="NCBIfam" id="TIGR02532">
    <property type="entry name" value="IV_pilin_GFxxxE"/>
    <property type="match status" value="1"/>
</dbReference>
<evidence type="ECO:0000313" key="5">
    <source>
        <dbReference type="Proteomes" id="UP000234341"/>
    </source>
</evidence>
<dbReference type="Gene3D" id="3.30.700.10">
    <property type="entry name" value="Glycoprotein, Type 4 Pilin"/>
    <property type="match status" value="1"/>
</dbReference>
<evidence type="ECO:0000256" key="2">
    <source>
        <dbReference type="SAM" id="MobiDB-lite"/>
    </source>
</evidence>
<dbReference type="GO" id="GO:0015628">
    <property type="term" value="P:protein secretion by the type II secretion system"/>
    <property type="evidence" value="ECO:0007669"/>
    <property type="project" value="InterPro"/>
</dbReference>
<evidence type="ECO:0000256" key="1">
    <source>
        <dbReference type="ARBA" id="ARBA00022481"/>
    </source>
</evidence>
<dbReference type="SUPFAM" id="SSF54523">
    <property type="entry name" value="Pili subunits"/>
    <property type="match status" value="1"/>
</dbReference>
<organism evidence="4 5">
    <name type="scientific">Cupriavidus pauculus</name>
    <dbReference type="NCBI Taxonomy" id="82633"/>
    <lineage>
        <taxon>Bacteria</taxon>
        <taxon>Pseudomonadati</taxon>
        <taxon>Pseudomonadota</taxon>
        <taxon>Betaproteobacteria</taxon>
        <taxon>Burkholderiales</taxon>
        <taxon>Burkholderiaceae</taxon>
        <taxon>Cupriavidus</taxon>
    </lineage>
</organism>
<gene>
    <name evidence="4" type="ORF">CYJ10_15110</name>
</gene>
<dbReference type="InterPro" id="IPR000983">
    <property type="entry name" value="Bac_GSPG_pilin"/>
</dbReference>
<dbReference type="InterPro" id="IPR045584">
    <property type="entry name" value="Pilin-like"/>
</dbReference>
<keyword evidence="3" id="KW-1133">Transmembrane helix</keyword>
<dbReference type="PROSITE" id="PS00409">
    <property type="entry name" value="PROKAR_NTER_METHYL"/>
    <property type="match status" value="1"/>
</dbReference>
<dbReference type="GO" id="GO:0015627">
    <property type="term" value="C:type II protein secretion system complex"/>
    <property type="evidence" value="ECO:0007669"/>
    <property type="project" value="InterPro"/>
</dbReference>
<name>A0A2N5CBY1_9BURK</name>
<proteinExistence type="predicted"/>
<dbReference type="RefSeq" id="WP_101682297.1">
    <property type="nucleotide sequence ID" value="NZ_PJRP01000006.1"/>
</dbReference>
<reference evidence="4 5" key="1">
    <citation type="submission" date="2017-12" db="EMBL/GenBank/DDBJ databases">
        <title>Genome sequence of the active heterotrophic nitrifier-denitrifier, Cupriavidus pauculus UM1.</title>
        <authorList>
            <person name="Putonti C."/>
            <person name="Castignetti D."/>
        </authorList>
    </citation>
    <scope>NUCLEOTIDE SEQUENCE [LARGE SCALE GENOMIC DNA]</scope>
    <source>
        <strain evidence="4 5">UM1</strain>
    </source>
</reference>
<evidence type="ECO:0000313" key="4">
    <source>
        <dbReference type="EMBL" id="PLP99718.1"/>
    </source>
</evidence>
<dbReference type="PANTHER" id="PTHR30093">
    <property type="entry name" value="GENERAL SECRETION PATHWAY PROTEIN G"/>
    <property type="match status" value="1"/>
</dbReference>
<evidence type="ECO:0000256" key="3">
    <source>
        <dbReference type="SAM" id="Phobius"/>
    </source>
</evidence>
<keyword evidence="3" id="KW-0812">Transmembrane</keyword>
<protein>
    <submittedName>
        <fullName evidence="4">Type II secretion system protein G</fullName>
    </submittedName>
</protein>
<dbReference type="OrthoDB" id="9795612at2"/>
<dbReference type="Pfam" id="PF07963">
    <property type="entry name" value="N_methyl"/>
    <property type="match status" value="1"/>
</dbReference>
<accession>A0A2N5CBY1</accession>
<sequence length="145" mass="16130">MRRIASRPGPSANTHTRAGFTLIELLVVLAIMAALMTLVVPRYATQTDRAEEVVLRHNLLTMREAIDRFHADHGDYPPSLEALVAQSYLRQIPVDPILRSTTAWRFVSPPMSDGTAYDRQAPEGVFDVRSTAPGQTRDGTPFEDL</sequence>
<dbReference type="PANTHER" id="PTHR30093:SF47">
    <property type="entry name" value="TYPE IV PILUS NON-CORE MINOR PILIN PILE"/>
    <property type="match status" value="1"/>
</dbReference>
<dbReference type="EMBL" id="PJRP01000006">
    <property type="protein sequence ID" value="PLP99718.1"/>
    <property type="molecule type" value="Genomic_DNA"/>
</dbReference>
<comment type="caution">
    <text evidence="4">The sequence shown here is derived from an EMBL/GenBank/DDBJ whole genome shotgun (WGS) entry which is preliminary data.</text>
</comment>
<feature type="transmembrane region" description="Helical" evidence="3">
    <location>
        <begin position="20"/>
        <end position="40"/>
    </location>
</feature>
<dbReference type="AlphaFoldDB" id="A0A2N5CBY1"/>
<feature type="region of interest" description="Disordered" evidence="2">
    <location>
        <begin position="124"/>
        <end position="145"/>
    </location>
</feature>
<dbReference type="InterPro" id="IPR012902">
    <property type="entry name" value="N_methyl_site"/>
</dbReference>
<dbReference type="PRINTS" id="PR00813">
    <property type="entry name" value="BCTERIALGSPG"/>
</dbReference>
<keyword evidence="1" id="KW-0488">Methylation</keyword>
<keyword evidence="3" id="KW-0472">Membrane</keyword>